<reference evidence="13 14" key="1">
    <citation type="journal article" date="2018" name="Gigascience">
        <title>Genomes of trombidid mites reveal novel predicted allergens and laterally-transferred genes associated with secondary metabolism.</title>
        <authorList>
            <person name="Dong X."/>
            <person name="Chaisiri K."/>
            <person name="Xia D."/>
            <person name="Armstrong S.D."/>
            <person name="Fang Y."/>
            <person name="Donnelly M.J."/>
            <person name="Kadowaki T."/>
            <person name="McGarry J.W."/>
            <person name="Darby A.C."/>
            <person name="Makepeace B.L."/>
        </authorList>
    </citation>
    <scope>NUCLEOTIDE SEQUENCE [LARGE SCALE GENOMIC DNA]</scope>
    <source>
        <strain evidence="13">UoL-WK</strain>
    </source>
</reference>
<evidence type="ECO:0000313" key="13">
    <source>
        <dbReference type="EMBL" id="RWS15711.1"/>
    </source>
</evidence>
<dbReference type="OrthoDB" id="6513253at2759"/>
<keyword evidence="5" id="KW-0130">Cell adhesion</keyword>
<evidence type="ECO:0000256" key="8">
    <source>
        <dbReference type="ARBA" id="ARBA00023157"/>
    </source>
</evidence>
<comment type="subcellular location">
    <subcellularLocation>
        <location evidence="1">Membrane</location>
        <topology evidence="1">Single-pass membrane protein</topology>
    </subcellularLocation>
</comment>
<dbReference type="Pfam" id="PF25059">
    <property type="entry name" value="FN3_DSCAM-DSCAML_C"/>
    <property type="match status" value="1"/>
</dbReference>
<dbReference type="PANTHER" id="PTHR13817">
    <property type="entry name" value="TITIN"/>
    <property type="match status" value="1"/>
</dbReference>
<dbReference type="GO" id="GO:0007155">
    <property type="term" value="P:cell adhesion"/>
    <property type="evidence" value="ECO:0007669"/>
    <property type="project" value="UniProtKB-KW"/>
</dbReference>
<feature type="non-terminal residue" evidence="13">
    <location>
        <position position="687"/>
    </location>
</feature>
<dbReference type="InterPro" id="IPR003961">
    <property type="entry name" value="FN3_dom"/>
</dbReference>
<dbReference type="PROSITE" id="PS50835">
    <property type="entry name" value="IG_LIKE"/>
    <property type="match status" value="2"/>
</dbReference>
<keyword evidence="14" id="KW-1185">Reference proteome</keyword>
<keyword evidence="3" id="KW-0732">Signal</keyword>
<sequence>MDTDVIVGQDVVINCQASGYPQPRIWWEHAETLTSNAGPSHYQPVISNSHIHALENGSLIIKEISKNDEGYYLCQATNGVSSGISKVIKVTVHVPAFFKSSFSAQTVRKGASVEISCEAEGEKPLAILWKIPDKPETVIASQIESRRAVISWTIPYTGNSPIISYTVEYRTAKKTGLDLGNGGNGWLLETASGNANSVTLRKLKPLTSYEVRVKCENSLGWSEYSDLIHFTTDEEAPSGPPRNVHVYPLTSRTLQVTWKPPDFEEHNGLIKGYYLGYRVYGSTGPYVFKTYEPKPGENSDTIGTKINNLKRATKYGIMVQAFNSKGPGPQSEEIISETLANDPPPAPQLSVVSVDYTSVEISWNFEEAYMKAHEKDDLVINGYFLYYKSHHSVWEEKQIMGQVLSHTFHNLQCGTFHQFYVIAYNSIGKGDPSQVISAKTKGSAVPIAPSQQQFTSVNSTTVSLNMNSWKAIGCPITSFAIQYKPKTYNEWILLSTFIAPSQNYVEIADLTPGTWYSLLVIAHSDAGSTEAEYTFSTLTPNGATISPLDLSHPLSYTTLSLMVPTTCAVIVLIVIILVSFLVICKKRAPVFGDADSTMPPNVEQMSVREERLLSDSCILSVFDQRKENCMNSDFAENSHKLYYPTPYGSNQLLDSCKHHHHNHHLESCETAQTFDHTYDIPIPPKWV</sequence>
<feature type="domain" description="Ig-like" evidence="11">
    <location>
        <begin position="1"/>
        <end position="91"/>
    </location>
</feature>
<dbReference type="InterPro" id="IPR050964">
    <property type="entry name" value="Striated_Muscle_Regulatory"/>
</dbReference>
<dbReference type="InterPro" id="IPR003599">
    <property type="entry name" value="Ig_sub"/>
</dbReference>
<dbReference type="SUPFAM" id="SSF49265">
    <property type="entry name" value="Fibronectin type III"/>
    <property type="match status" value="2"/>
</dbReference>
<comment type="caution">
    <text evidence="13">The sequence shown here is derived from an EMBL/GenBank/DDBJ whole genome shotgun (WGS) entry which is preliminary data.</text>
</comment>
<dbReference type="FunFam" id="2.60.40.10:FF:000120">
    <property type="entry name" value="Down syndrome cell adhesion molecule like 1"/>
    <property type="match status" value="1"/>
</dbReference>
<dbReference type="PROSITE" id="PS50853">
    <property type="entry name" value="FN3"/>
    <property type="match status" value="4"/>
</dbReference>
<dbReference type="InterPro" id="IPR056754">
    <property type="entry name" value="DSCAM/DSCAML_C"/>
</dbReference>
<keyword evidence="6 10" id="KW-1133">Transmembrane helix</keyword>
<evidence type="ECO:0000256" key="10">
    <source>
        <dbReference type="SAM" id="Phobius"/>
    </source>
</evidence>
<proteinExistence type="predicted"/>
<name>A0A443RKB7_9ACAR</name>
<evidence type="ECO:0000259" key="12">
    <source>
        <dbReference type="PROSITE" id="PS50853"/>
    </source>
</evidence>
<dbReference type="InterPro" id="IPR036179">
    <property type="entry name" value="Ig-like_dom_sf"/>
</dbReference>
<evidence type="ECO:0000256" key="2">
    <source>
        <dbReference type="ARBA" id="ARBA00022692"/>
    </source>
</evidence>
<feature type="transmembrane region" description="Helical" evidence="10">
    <location>
        <begin position="561"/>
        <end position="583"/>
    </location>
</feature>
<dbReference type="AlphaFoldDB" id="A0A443RKB7"/>
<dbReference type="InterPro" id="IPR036116">
    <property type="entry name" value="FN3_sf"/>
</dbReference>
<dbReference type="Pfam" id="PF13927">
    <property type="entry name" value="Ig_3"/>
    <property type="match status" value="1"/>
</dbReference>
<dbReference type="Proteomes" id="UP000285301">
    <property type="component" value="Unassembled WGS sequence"/>
</dbReference>
<protein>
    <submittedName>
        <fullName evidence="13">Down syndrome cell adhesion molecule-like protein</fullName>
    </submittedName>
</protein>
<evidence type="ECO:0000256" key="3">
    <source>
        <dbReference type="ARBA" id="ARBA00022729"/>
    </source>
</evidence>
<keyword evidence="7 10" id="KW-0472">Membrane</keyword>
<evidence type="ECO:0000256" key="9">
    <source>
        <dbReference type="ARBA" id="ARBA00023319"/>
    </source>
</evidence>
<dbReference type="STRING" id="1965070.A0A443RKB7"/>
<keyword evidence="4" id="KW-0677">Repeat</keyword>
<feature type="domain" description="Fibronectin type-III" evidence="12">
    <location>
        <begin position="240"/>
        <end position="341"/>
    </location>
</feature>
<dbReference type="SMART" id="SM00408">
    <property type="entry name" value="IGc2"/>
    <property type="match status" value="1"/>
</dbReference>
<dbReference type="InterPro" id="IPR013783">
    <property type="entry name" value="Ig-like_fold"/>
</dbReference>
<dbReference type="SMART" id="SM00060">
    <property type="entry name" value="FN3"/>
    <property type="match status" value="4"/>
</dbReference>
<feature type="domain" description="Fibronectin type-III" evidence="12">
    <location>
        <begin position="343"/>
        <end position="443"/>
    </location>
</feature>
<evidence type="ECO:0000256" key="4">
    <source>
        <dbReference type="ARBA" id="ARBA00022737"/>
    </source>
</evidence>
<dbReference type="FunFam" id="2.60.40.10:FF:000104">
    <property type="entry name" value="Down syndrome cell adhesion molecule b"/>
    <property type="match status" value="1"/>
</dbReference>
<feature type="domain" description="Fibronectin type-III" evidence="12">
    <location>
        <begin position="448"/>
        <end position="542"/>
    </location>
</feature>
<evidence type="ECO:0000256" key="5">
    <source>
        <dbReference type="ARBA" id="ARBA00022889"/>
    </source>
</evidence>
<dbReference type="CDD" id="cd00063">
    <property type="entry name" value="FN3"/>
    <property type="match status" value="4"/>
</dbReference>
<accession>A0A443RKB7</accession>
<evidence type="ECO:0000256" key="1">
    <source>
        <dbReference type="ARBA" id="ARBA00004167"/>
    </source>
</evidence>
<evidence type="ECO:0000313" key="14">
    <source>
        <dbReference type="Proteomes" id="UP000285301"/>
    </source>
</evidence>
<feature type="domain" description="Ig-like" evidence="11">
    <location>
        <begin position="95"/>
        <end position="129"/>
    </location>
</feature>
<dbReference type="SUPFAM" id="SSF48726">
    <property type="entry name" value="Immunoglobulin"/>
    <property type="match status" value="2"/>
</dbReference>
<evidence type="ECO:0000259" key="11">
    <source>
        <dbReference type="PROSITE" id="PS50835"/>
    </source>
</evidence>
<dbReference type="Pfam" id="PF00041">
    <property type="entry name" value="fn3"/>
    <property type="match status" value="3"/>
</dbReference>
<keyword evidence="8" id="KW-1015">Disulfide bond</keyword>
<dbReference type="Gene3D" id="2.60.40.10">
    <property type="entry name" value="Immunoglobulins"/>
    <property type="match status" value="5"/>
</dbReference>
<evidence type="ECO:0000256" key="7">
    <source>
        <dbReference type="ARBA" id="ARBA00023136"/>
    </source>
</evidence>
<dbReference type="PANTHER" id="PTHR13817:SF102">
    <property type="entry name" value="DOWN SYNDROME CELL ADHESION MOLECULE-LIKE PROTEIN DSCAM2"/>
    <property type="match status" value="1"/>
</dbReference>
<organism evidence="13 14">
    <name type="scientific">Dinothrombium tinctorium</name>
    <dbReference type="NCBI Taxonomy" id="1965070"/>
    <lineage>
        <taxon>Eukaryota</taxon>
        <taxon>Metazoa</taxon>
        <taxon>Ecdysozoa</taxon>
        <taxon>Arthropoda</taxon>
        <taxon>Chelicerata</taxon>
        <taxon>Arachnida</taxon>
        <taxon>Acari</taxon>
        <taxon>Acariformes</taxon>
        <taxon>Trombidiformes</taxon>
        <taxon>Prostigmata</taxon>
        <taxon>Anystina</taxon>
        <taxon>Parasitengona</taxon>
        <taxon>Trombidioidea</taxon>
        <taxon>Trombidiidae</taxon>
        <taxon>Dinothrombium</taxon>
    </lineage>
</organism>
<dbReference type="InterPro" id="IPR003598">
    <property type="entry name" value="Ig_sub2"/>
</dbReference>
<feature type="domain" description="Fibronectin type-III" evidence="12">
    <location>
        <begin position="134"/>
        <end position="235"/>
    </location>
</feature>
<dbReference type="GO" id="GO:0016020">
    <property type="term" value="C:membrane"/>
    <property type="evidence" value="ECO:0007669"/>
    <property type="project" value="UniProtKB-SubCell"/>
</dbReference>
<dbReference type="EMBL" id="NCKU01000382">
    <property type="protein sequence ID" value="RWS15711.1"/>
    <property type="molecule type" value="Genomic_DNA"/>
</dbReference>
<dbReference type="SMART" id="SM00409">
    <property type="entry name" value="IG"/>
    <property type="match status" value="2"/>
</dbReference>
<dbReference type="InterPro" id="IPR007110">
    <property type="entry name" value="Ig-like_dom"/>
</dbReference>
<evidence type="ECO:0000256" key="6">
    <source>
        <dbReference type="ARBA" id="ARBA00022989"/>
    </source>
</evidence>
<keyword evidence="9" id="KW-0393">Immunoglobulin domain</keyword>
<gene>
    <name evidence="13" type="ORF">B4U79_01179</name>
</gene>
<keyword evidence="2 10" id="KW-0812">Transmembrane</keyword>